<dbReference type="HOGENOM" id="CLU_1883322_0_0_4"/>
<evidence type="ECO:0000313" key="1">
    <source>
        <dbReference type="EMBL" id="ABE48445.1"/>
    </source>
</evidence>
<keyword evidence="2" id="KW-1185">Reference proteome</keyword>
<dbReference type="OrthoDB" id="8537163at2"/>
<sequence length="135" mass="15349">MNIASHYEEVVPAALFRRPQSLFIYVKIPIRSRARPDPFHQREHELARLLQEADAGTVIGWGQSFSDAGQDGYQRVVYQRVDITTSDIGKARPVLRTMLETLAVPAGTEVHYTHQGQALMDIYTHGGWRLDQPYT</sequence>
<name>Q1H4Z2_METFK</name>
<dbReference type="eggNOG" id="ENOG50338Z2">
    <property type="taxonomic scope" value="Bacteria"/>
</dbReference>
<gene>
    <name evidence="1" type="ordered locus">Mfla_0174</name>
</gene>
<evidence type="ECO:0000313" key="2">
    <source>
        <dbReference type="Proteomes" id="UP000002440"/>
    </source>
</evidence>
<dbReference type="KEGG" id="mfa:Mfla_0174"/>
<dbReference type="EMBL" id="CP000284">
    <property type="protein sequence ID" value="ABE48445.1"/>
    <property type="molecule type" value="Genomic_DNA"/>
</dbReference>
<accession>Q1H4Z2</accession>
<reference evidence="1 2" key="1">
    <citation type="submission" date="2006-03" db="EMBL/GenBank/DDBJ databases">
        <title>Complete sequence of Methylobacillus flagellatus KT.</title>
        <authorList>
            <consortium name="US DOE Joint Genome Institute"/>
            <person name="Copeland A."/>
            <person name="Lucas S."/>
            <person name="Lapidus A."/>
            <person name="Barry K."/>
            <person name="Detter J.C."/>
            <person name="Glavina del Rio T."/>
            <person name="Hammon N."/>
            <person name="Israni S."/>
            <person name="Dalin E."/>
            <person name="Tice H."/>
            <person name="Pitluck S."/>
            <person name="Brettin T."/>
            <person name="Bruce D."/>
            <person name="Han C."/>
            <person name="Tapia R."/>
            <person name="Saunders E."/>
            <person name="Gilna P."/>
            <person name="Schmutz J."/>
            <person name="Larimer F."/>
            <person name="Land M."/>
            <person name="Kyrpides N."/>
            <person name="Anderson I."/>
            <person name="Richardson P."/>
        </authorList>
    </citation>
    <scope>NUCLEOTIDE SEQUENCE [LARGE SCALE GENOMIC DNA]</scope>
    <source>
        <strain evidence="2">KT / ATCC 51484 / DSM 6875</strain>
    </source>
</reference>
<dbReference type="AlphaFoldDB" id="Q1H4Z2"/>
<protein>
    <submittedName>
        <fullName evidence="1">Uncharacterized protein</fullName>
    </submittedName>
</protein>
<dbReference type="Proteomes" id="UP000002440">
    <property type="component" value="Chromosome"/>
</dbReference>
<proteinExistence type="predicted"/>
<dbReference type="RefSeq" id="WP_011478542.1">
    <property type="nucleotide sequence ID" value="NC_007947.1"/>
</dbReference>
<organism evidence="1 2">
    <name type="scientific">Methylobacillus flagellatus (strain ATCC 51484 / DSM 6875 / VKM B-1610 / KT)</name>
    <dbReference type="NCBI Taxonomy" id="265072"/>
    <lineage>
        <taxon>Bacteria</taxon>
        <taxon>Pseudomonadati</taxon>
        <taxon>Pseudomonadota</taxon>
        <taxon>Betaproteobacteria</taxon>
        <taxon>Nitrosomonadales</taxon>
        <taxon>Methylophilaceae</taxon>
        <taxon>Methylobacillus</taxon>
    </lineage>
</organism>
<dbReference type="STRING" id="265072.Mfla_0174"/>